<evidence type="ECO:0000313" key="10">
    <source>
        <dbReference type="EMBL" id="KAF2263943.1"/>
    </source>
</evidence>
<dbReference type="Proteomes" id="UP000800093">
    <property type="component" value="Unassembled WGS sequence"/>
</dbReference>
<evidence type="ECO:0000256" key="7">
    <source>
        <dbReference type="SAM" id="MobiDB-lite"/>
    </source>
</evidence>
<dbReference type="InterPro" id="IPR052078">
    <property type="entry name" value="Trehalose_Metab_GTase"/>
</dbReference>
<dbReference type="Pfam" id="PF00534">
    <property type="entry name" value="Glycos_transf_1"/>
    <property type="match status" value="1"/>
</dbReference>
<evidence type="ECO:0000256" key="6">
    <source>
        <dbReference type="ARBA" id="ARBA00023277"/>
    </source>
</evidence>
<evidence type="ECO:0000256" key="4">
    <source>
        <dbReference type="ARBA" id="ARBA00022676"/>
    </source>
</evidence>
<dbReference type="OrthoDB" id="937291at2759"/>
<comment type="similarity">
    <text evidence="1">Belongs to the glycosyltransferase group 1 family. Glycosyltransferase 4 subfamily.</text>
</comment>
<feature type="region of interest" description="Disordered" evidence="7">
    <location>
        <begin position="87"/>
        <end position="111"/>
    </location>
</feature>
<dbReference type="SUPFAM" id="SSF53756">
    <property type="entry name" value="UDP-Glycosyltransferase/glycogen phosphorylase"/>
    <property type="match status" value="1"/>
</dbReference>
<evidence type="ECO:0000259" key="9">
    <source>
        <dbReference type="Pfam" id="PF21269"/>
    </source>
</evidence>
<evidence type="ECO:0000256" key="5">
    <source>
        <dbReference type="ARBA" id="ARBA00022679"/>
    </source>
</evidence>
<dbReference type="AlphaFoldDB" id="A0A9P4KA82"/>
<evidence type="ECO:0000256" key="2">
    <source>
        <dbReference type="ARBA" id="ARBA00011738"/>
    </source>
</evidence>
<keyword evidence="5" id="KW-0808">Transferase</keyword>
<dbReference type="GO" id="GO:0006006">
    <property type="term" value="P:glucose metabolic process"/>
    <property type="evidence" value="ECO:0007669"/>
    <property type="project" value="UniProtKB-KW"/>
</dbReference>
<dbReference type="InterPro" id="IPR049438">
    <property type="entry name" value="TreT_GT1"/>
</dbReference>
<feature type="domain" description="Trehalose synthase N-terminal" evidence="9">
    <location>
        <begin position="269"/>
        <end position="435"/>
    </location>
</feature>
<dbReference type="EMBL" id="ML986621">
    <property type="protein sequence ID" value="KAF2263943.1"/>
    <property type="molecule type" value="Genomic_DNA"/>
</dbReference>
<evidence type="ECO:0000256" key="1">
    <source>
        <dbReference type="ARBA" id="ARBA00009481"/>
    </source>
</evidence>
<accession>A0A9P4KA82</accession>
<evidence type="ECO:0000259" key="8">
    <source>
        <dbReference type="Pfam" id="PF00534"/>
    </source>
</evidence>
<dbReference type="InterPro" id="IPR001296">
    <property type="entry name" value="Glyco_trans_1"/>
</dbReference>
<keyword evidence="11" id="KW-1185">Reference proteome</keyword>
<dbReference type="PANTHER" id="PTHR47779">
    <property type="entry name" value="SYNTHASE (CCG-9), PUTATIVE (AFU_ORTHOLOGUE AFUA_3G12100)-RELATED"/>
    <property type="match status" value="1"/>
</dbReference>
<keyword evidence="6" id="KW-0119">Carbohydrate metabolism</keyword>
<comment type="subunit">
    <text evidence="2">Homodimer.</text>
</comment>
<evidence type="ECO:0000313" key="11">
    <source>
        <dbReference type="Proteomes" id="UP000800093"/>
    </source>
</evidence>
<keyword evidence="3" id="KW-0313">Glucose metabolism</keyword>
<dbReference type="PANTHER" id="PTHR47779:SF1">
    <property type="entry name" value="SYNTHASE (CCG-9), PUTATIVE (AFU_ORTHOLOGUE AFUA_3G12100)-RELATED"/>
    <property type="match status" value="1"/>
</dbReference>
<sequence>MAAFATLQVPRPRRPSLQRYHTDHSFQAQTPASQLRRNQEAQHGVGLQNLYIGVAVVEHELGELEVGFASHDGTYSVDFAAYSLTRGSSGTSTPRSGYNTPRSGYSTPRLPATLPEYEDRPTAFANWLIERISTYQSEHLYKFIGAGLTKKVVELSPQLPSRLWLELDIVPVVLKESNGKPHADKNRSVALTVDESADKMARKCVTLFGPGHQPRLFVEYRGHVAVDVDGRAQITSLQDYPKTVGERTWQATLKYAESLKKNNVRIAFFNSTPQGGGVALMRHALIRFFRLLDLKVDWYVPRPKPAVFRITKNNHNILQGVAEADLRTTSDQFSTLDQWCLENASRDWTSDGGALLSPSQDGAHVVIVDDPQMPSLVKIAKEIDPNRPVIFRSHIQVRADLADQEGTPTSEVWNWVWNNVKQADVFISHPVREFVPKNVDFEKVGYMPATTDWLDGLNKNMSKRDNRYYLHEFDTECFKAGMRTLSESRKYIVQIARFDPAKGIPDVLASYAEFRRNYMKDVPIDIVPQLVIAGHGAIDDPDATRIYEETITSIEEKYSDIKSDIVVMRLGPTDQILNALMSEAHVALQLSTREGFEVKVSEAVHKGKPIIATKAGGIPLQVEHGKSGFLVEPGDYKTVAKHLHTLFTDAGAYGRMSDYAKKHVSDEVSTIGNALCWLFLADKLSQIYIGKDKEDSGLEKIKPNSAWINDMAREAADLPYEEGESRLPRMAKLDLSAPVNQ</sequence>
<proteinExistence type="inferred from homology"/>
<reference evidence="11" key="1">
    <citation type="journal article" date="2020" name="Stud. Mycol.">
        <title>101 Dothideomycetes genomes: A test case for predicting lifestyles and emergence of pathogens.</title>
        <authorList>
            <person name="Haridas S."/>
            <person name="Albert R."/>
            <person name="Binder M."/>
            <person name="Bloem J."/>
            <person name="LaButti K."/>
            <person name="Salamov A."/>
            <person name="Andreopoulos B."/>
            <person name="Baker S."/>
            <person name="Barry K."/>
            <person name="Bills G."/>
            <person name="Bluhm B."/>
            <person name="Cannon C."/>
            <person name="Castanera R."/>
            <person name="Culley D."/>
            <person name="Daum C."/>
            <person name="Ezra D."/>
            <person name="Gonzalez J."/>
            <person name="Henrissat B."/>
            <person name="Kuo A."/>
            <person name="Liang C."/>
            <person name="Lipzen A."/>
            <person name="Lutzoni F."/>
            <person name="Magnuson J."/>
            <person name="Mondo S."/>
            <person name="Nolan M."/>
            <person name="Ohm R."/>
            <person name="Pangilinan J."/>
            <person name="Park H.-J."/>
            <person name="Ramirez L."/>
            <person name="Alfaro M."/>
            <person name="Sun H."/>
            <person name="Tritt A."/>
            <person name="Yoshinaga Y."/>
            <person name="Zwiers L.-H."/>
            <person name="Turgeon B."/>
            <person name="Goodwin S."/>
            <person name="Spatafora J."/>
            <person name="Crous P."/>
            <person name="Grigoriev I."/>
        </authorList>
    </citation>
    <scope>NUCLEOTIDE SEQUENCE [LARGE SCALE GENOMIC DNA]</scope>
    <source>
        <strain evidence="11">CBS 304.66</strain>
    </source>
</reference>
<feature type="domain" description="Glycosyl transferase family 1" evidence="8">
    <location>
        <begin position="486"/>
        <end position="663"/>
    </location>
</feature>
<comment type="caution">
    <text evidence="10">The sequence shown here is derived from an EMBL/GenBank/DDBJ whole genome shotgun (WGS) entry which is preliminary data.</text>
</comment>
<name>A0A9P4KA82_9PLEO</name>
<dbReference type="GO" id="GO:0016757">
    <property type="term" value="F:glycosyltransferase activity"/>
    <property type="evidence" value="ECO:0007669"/>
    <property type="project" value="UniProtKB-KW"/>
</dbReference>
<protein>
    <submittedName>
        <fullName evidence="10">Glycosyltransferase family 4 protein</fullName>
    </submittedName>
</protein>
<organism evidence="10 11">
    <name type="scientific">Lojkania enalia</name>
    <dbReference type="NCBI Taxonomy" id="147567"/>
    <lineage>
        <taxon>Eukaryota</taxon>
        <taxon>Fungi</taxon>
        <taxon>Dikarya</taxon>
        <taxon>Ascomycota</taxon>
        <taxon>Pezizomycotina</taxon>
        <taxon>Dothideomycetes</taxon>
        <taxon>Pleosporomycetidae</taxon>
        <taxon>Pleosporales</taxon>
        <taxon>Pleosporales incertae sedis</taxon>
        <taxon>Lojkania</taxon>
    </lineage>
</organism>
<feature type="region of interest" description="Disordered" evidence="7">
    <location>
        <begin position="1"/>
        <end position="26"/>
    </location>
</feature>
<evidence type="ECO:0000256" key="3">
    <source>
        <dbReference type="ARBA" id="ARBA00022526"/>
    </source>
</evidence>
<dbReference type="Gene3D" id="3.40.50.2000">
    <property type="entry name" value="Glycogen Phosphorylase B"/>
    <property type="match status" value="2"/>
</dbReference>
<gene>
    <name evidence="10" type="ORF">CC78DRAFT_544641</name>
</gene>
<dbReference type="Pfam" id="PF21269">
    <property type="entry name" value="TreT_GT1"/>
    <property type="match status" value="1"/>
</dbReference>
<feature type="compositionally biased region" description="Low complexity" evidence="7">
    <location>
        <begin position="87"/>
        <end position="97"/>
    </location>
</feature>
<keyword evidence="4" id="KW-0328">Glycosyltransferase</keyword>